<feature type="compositionally biased region" description="Basic residues" evidence="1">
    <location>
        <begin position="23"/>
        <end position="34"/>
    </location>
</feature>
<keyword evidence="2" id="KW-0812">Transmembrane</keyword>
<accession>D7G990</accession>
<reference evidence="3 4" key="1">
    <citation type="journal article" date="2010" name="Nature">
        <title>The Ectocarpus genome and the independent evolution of multicellularity in brown algae.</title>
        <authorList>
            <person name="Cock J.M."/>
            <person name="Sterck L."/>
            <person name="Rouze P."/>
            <person name="Scornet D."/>
            <person name="Allen A.E."/>
            <person name="Amoutzias G."/>
            <person name="Anthouard V."/>
            <person name="Artiguenave F."/>
            <person name="Aury J.M."/>
            <person name="Badger J.H."/>
            <person name="Beszteri B."/>
            <person name="Billiau K."/>
            <person name="Bonnet E."/>
            <person name="Bothwell J.H."/>
            <person name="Bowler C."/>
            <person name="Boyen C."/>
            <person name="Brownlee C."/>
            <person name="Carrano C.J."/>
            <person name="Charrier B."/>
            <person name="Cho G.Y."/>
            <person name="Coelho S.M."/>
            <person name="Collen J."/>
            <person name="Corre E."/>
            <person name="Da Silva C."/>
            <person name="Delage L."/>
            <person name="Delaroque N."/>
            <person name="Dittami S.M."/>
            <person name="Doulbeau S."/>
            <person name="Elias M."/>
            <person name="Farnham G."/>
            <person name="Gachon C.M."/>
            <person name="Gschloessl B."/>
            <person name="Heesch S."/>
            <person name="Jabbari K."/>
            <person name="Jubin C."/>
            <person name="Kawai H."/>
            <person name="Kimura K."/>
            <person name="Kloareg B."/>
            <person name="Kupper F.C."/>
            <person name="Lang D."/>
            <person name="Le Bail A."/>
            <person name="Leblanc C."/>
            <person name="Lerouge P."/>
            <person name="Lohr M."/>
            <person name="Lopez P.J."/>
            <person name="Martens C."/>
            <person name="Maumus F."/>
            <person name="Michel G."/>
            <person name="Miranda-Saavedra D."/>
            <person name="Morales J."/>
            <person name="Moreau H."/>
            <person name="Motomura T."/>
            <person name="Nagasato C."/>
            <person name="Napoli C.A."/>
            <person name="Nelson D.R."/>
            <person name="Nyvall-Collen P."/>
            <person name="Peters A.F."/>
            <person name="Pommier C."/>
            <person name="Potin P."/>
            <person name="Poulain J."/>
            <person name="Quesneville H."/>
            <person name="Read B."/>
            <person name="Rensing S.A."/>
            <person name="Ritter A."/>
            <person name="Rousvoal S."/>
            <person name="Samanta M."/>
            <person name="Samson G."/>
            <person name="Schroeder D.C."/>
            <person name="Segurens B."/>
            <person name="Strittmatter M."/>
            <person name="Tonon T."/>
            <person name="Tregear J.W."/>
            <person name="Valentin K."/>
            <person name="von Dassow P."/>
            <person name="Yamagishi T."/>
            <person name="Van de Peer Y."/>
            <person name="Wincker P."/>
        </authorList>
    </citation>
    <scope>NUCLEOTIDE SEQUENCE [LARGE SCALE GENOMIC DNA]</scope>
    <source>
        <strain evidence="4">Ec32 / CCAP1310/4</strain>
    </source>
</reference>
<feature type="compositionally biased region" description="Polar residues" evidence="1">
    <location>
        <begin position="1"/>
        <end position="13"/>
    </location>
</feature>
<keyword evidence="2" id="KW-1133">Transmembrane helix</keyword>
<evidence type="ECO:0000256" key="1">
    <source>
        <dbReference type="SAM" id="MobiDB-lite"/>
    </source>
</evidence>
<dbReference type="Proteomes" id="UP000002630">
    <property type="component" value="Unassembled WGS sequence"/>
</dbReference>
<feature type="region of interest" description="Disordered" evidence="1">
    <location>
        <begin position="214"/>
        <end position="249"/>
    </location>
</feature>
<evidence type="ECO:0000256" key="2">
    <source>
        <dbReference type="SAM" id="Phobius"/>
    </source>
</evidence>
<name>D7G990_ECTSI</name>
<protein>
    <submittedName>
        <fullName evidence="3">Uncharacterized protein</fullName>
    </submittedName>
</protein>
<dbReference type="AlphaFoldDB" id="D7G990"/>
<dbReference type="InParanoid" id="D7G990"/>
<sequence length="338" mass="35568">MVSPTPVSSNLSLTKFPHSPSTRSRRERSHTHRSPCFKEATRKCCTREISRDAAVWRSAAHYGLVLPYGSGLTEELQAATLQLREDGTLSDIEETYLDPSAVCVPVTTSEEESSNMTVSDVSGVFFVLGFFVIAATVSWCFRRSPWAKRAKERRRLEKGGAAEQSVMDSYAKMSRGQQKAFAMQATVNLLQHSRELSASSKTLMEGISEGAKKVPDAAGGAAAAPPNPATGDAGGGREGGGRRAAPGEAEFRREMAEGRPVVGIGGGMGDSDQGFTRRAPSLSGLLSRLPGRRGGGGAGGDGGNPTPRGPVAGSRGGVADLQPVESAGEVWSNMARSL</sequence>
<feature type="region of interest" description="Disordered" evidence="1">
    <location>
        <begin position="284"/>
        <end position="320"/>
    </location>
</feature>
<dbReference type="EMBL" id="FN649760">
    <property type="protein sequence ID" value="CBJ34086.1"/>
    <property type="molecule type" value="Genomic_DNA"/>
</dbReference>
<dbReference type="STRING" id="2880.D7G990"/>
<proteinExistence type="predicted"/>
<feature type="region of interest" description="Disordered" evidence="1">
    <location>
        <begin position="1"/>
        <end position="34"/>
    </location>
</feature>
<organism evidence="3 4">
    <name type="scientific">Ectocarpus siliculosus</name>
    <name type="common">Brown alga</name>
    <name type="synonym">Conferva siliculosa</name>
    <dbReference type="NCBI Taxonomy" id="2880"/>
    <lineage>
        <taxon>Eukaryota</taxon>
        <taxon>Sar</taxon>
        <taxon>Stramenopiles</taxon>
        <taxon>Ochrophyta</taxon>
        <taxon>PX clade</taxon>
        <taxon>Phaeophyceae</taxon>
        <taxon>Ectocarpales</taxon>
        <taxon>Ectocarpaceae</taxon>
        <taxon>Ectocarpus</taxon>
    </lineage>
</organism>
<keyword evidence="4" id="KW-1185">Reference proteome</keyword>
<feature type="compositionally biased region" description="Gly residues" evidence="1">
    <location>
        <begin position="292"/>
        <end position="303"/>
    </location>
</feature>
<feature type="transmembrane region" description="Helical" evidence="2">
    <location>
        <begin position="121"/>
        <end position="141"/>
    </location>
</feature>
<evidence type="ECO:0000313" key="4">
    <source>
        <dbReference type="Proteomes" id="UP000002630"/>
    </source>
</evidence>
<keyword evidence="2" id="KW-0472">Membrane</keyword>
<gene>
    <name evidence="3" type="ORF">Esi_0964_0001</name>
</gene>
<evidence type="ECO:0000313" key="3">
    <source>
        <dbReference type="EMBL" id="CBJ34086.1"/>
    </source>
</evidence>